<accession>A0ABU0D988</accession>
<feature type="domain" description="Glycoside hydrolase family 20 catalytic" evidence="3">
    <location>
        <begin position="54"/>
        <end position="262"/>
    </location>
</feature>
<name>A0ABU0D988_9BACI</name>
<evidence type="ECO:0000313" key="5">
    <source>
        <dbReference type="Proteomes" id="UP001232343"/>
    </source>
</evidence>
<sequence>MSSTIRAFHLRFGSHELMEPFKEFIKKVLVPRGINYLVVECNTSFQFESHPELADGSLTKEDAKELAELCKSNGIRLIPLFQCLGHQGWGGAPNSLLKHYPEFDETPHIPLDAKWPDFFCRSWCPQHPEVYSIVFDLLDELIEAFDADAFHVGMDEVFALADDQCPRCKGKDRADLFAKAVNDLHDHLVKKRGIDMFMWGDRLIDSVASGYNNKWEADTFGTYKAIDKIPKDIKIMDWHYEKHDSFPSVGTFLQHGFTVIPACWFNTEAATNFLNNSKQQAVELNAEERMPGMIVTSWHHWSDEAFANFINNTVNGEIKELYETLDKITSMLK</sequence>
<dbReference type="Gene3D" id="3.20.20.80">
    <property type="entry name" value="Glycosidases"/>
    <property type="match status" value="1"/>
</dbReference>
<dbReference type="RefSeq" id="WP_244683002.1">
    <property type="nucleotide sequence ID" value="NZ_JALIRM010000014.1"/>
</dbReference>
<evidence type="ECO:0000259" key="3">
    <source>
        <dbReference type="Pfam" id="PF00728"/>
    </source>
</evidence>
<gene>
    <name evidence="4" type="ORF">J2S14_003829</name>
</gene>
<dbReference type="Pfam" id="PF00728">
    <property type="entry name" value="Glyco_hydro_20"/>
    <property type="match status" value="1"/>
</dbReference>
<organism evidence="4 5">
    <name type="scientific">Lederbergia wuyishanensis</name>
    <dbReference type="NCBI Taxonomy" id="1347903"/>
    <lineage>
        <taxon>Bacteria</taxon>
        <taxon>Bacillati</taxon>
        <taxon>Bacillota</taxon>
        <taxon>Bacilli</taxon>
        <taxon>Bacillales</taxon>
        <taxon>Bacillaceae</taxon>
        <taxon>Lederbergia</taxon>
    </lineage>
</organism>
<comment type="caution">
    <text evidence="4">The sequence shown here is derived from an EMBL/GenBank/DDBJ whole genome shotgun (WGS) entry which is preliminary data.</text>
</comment>
<dbReference type="PANTHER" id="PTHR21040:SF8">
    <property type="entry name" value="BCDNA.GH04120"/>
    <property type="match status" value="1"/>
</dbReference>
<keyword evidence="5" id="KW-1185">Reference proteome</keyword>
<dbReference type="PANTHER" id="PTHR21040">
    <property type="entry name" value="BCDNA.GH04120"/>
    <property type="match status" value="1"/>
</dbReference>
<evidence type="ECO:0000313" key="4">
    <source>
        <dbReference type="EMBL" id="MDQ0344984.1"/>
    </source>
</evidence>
<protein>
    <recommendedName>
        <fullName evidence="3">Glycoside hydrolase family 20 catalytic domain-containing protein</fullName>
    </recommendedName>
</protein>
<dbReference type="InterPro" id="IPR017853">
    <property type="entry name" value="GH"/>
</dbReference>
<dbReference type="EMBL" id="JAUSUO010000012">
    <property type="protein sequence ID" value="MDQ0344984.1"/>
    <property type="molecule type" value="Genomic_DNA"/>
</dbReference>
<dbReference type="SUPFAM" id="SSF51445">
    <property type="entry name" value="(Trans)glycosidases"/>
    <property type="match status" value="1"/>
</dbReference>
<dbReference type="Proteomes" id="UP001232343">
    <property type="component" value="Unassembled WGS sequence"/>
</dbReference>
<proteinExistence type="inferred from homology"/>
<evidence type="ECO:0000256" key="2">
    <source>
        <dbReference type="ARBA" id="ARBA00022801"/>
    </source>
</evidence>
<evidence type="ECO:0000256" key="1">
    <source>
        <dbReference type="ARBA" id="ARBA00006285"/>
    </source>
</evidence>
<reference evidence="4 5" key="1">
    <citation type="submission" date="2023-07" db="EMBL/GenBank/DDBJ databases">
        <title>Genomic Encyclopedia of Type Strains, Phase IV (KMG-IV): sequencing the most valuable type-strain genomes for metagenomic binning, comparative biology and taxonomic classification.</title>
        <authorList>
            <person name="Goeker M."/>
        </authorList>
    </citation>
    <scope>NUCLEOTIDE SEQUENCE [LARGE SCALE GENOMIC DNA]</scope>
    <source>
        <strain evidence="4 5">DSM 27848</strain>
    </source>
</reference>
<dbReference type="InterPro" id="IPR038901">
    <property type="entry name" value="HEXDC-like"/>
</dbReference>
<keyword evidence="2" id="KW-0378">Hydrolase</keyword>
<dbReference type="InterPro" id="IPR015883">
    <property type="entry name" value="Glyco_hydro_20_cat"/>
</dbReference>
<comment type="similarity">
    <text evidence="1">Belongs to the glycosyl hydrolase 20 family.</text>
</comment>